<protein>
    <submittedName>
        <fullName evidence="7">LLM class flavin-dependent oxidoreductase</fullName>
    </submittedName>
</protein>
<keyword evidence="2" id="KW-0288">FMN</keyword>
<dbReference type="RefSeq" id="WP_197957685.1">
    <property type="nucleotide sequence ID" value="NZ_JACCHP010000001.1"/>
</dbReference>
<evidence type="ECO:0000256" key="1">
    <source>
        <dbReference type="ARBA" id="ARBA00022630"/>
    </source>
</evidence>
<proteinExistence type="inferred from homology"/>
<evidence type="ECO:0000256" key="4">
    <source>
        <dbReference type="ARBA" id="ARBA00023033"/>
    </source>
</evidence>
<dbReference type="EMBL" id="JACCHP010000001">
    <property type="protein sequence ID" value="MBH5396229.1"/>
    <property type="molecule type" value="Genomic_DNA"/>
</dbReference>
<feature type="domain" description="Luciferase-like" evidence="6">
    <location>
        <begin position="30"/>
        <end position="387"/>
    </location>
</feature>
<comment type="caution">
    <text evidence="7">The sequence shown here is derived from an EMBL/GenBank/DDBJ whole genome shotgun (WGS) entry which is preliminary data.</text>
</comment>
<dbReference type="Pfam" id="PF00296">
    <property type="entry name" value="Bac_luciferase"/>
    <property type="match status" value="1"/>
</dbReference>
<gene>
    <name evidence="7" type="ORF">HZZ13_00015</name>
</gene>
<dbReference type="PANTHER" id="PTHR30011:SF16">
    <property type="entry name" value="C2H2 FINGER DOMAIN TRANSCRIPTION FACTOR (EUROFUNG)-RELATED"/>
    <property type="match status" value="1"/>
</dbReference>
<evidence type="ECO:0000256" key="3">
    <source>
        <dbReference type="ARBA" id="ARBA00023002"/>
    </source>
</evidence>
<dbReference type="InterPro" id="IPR036661">
    <property type="entry name" value="Luciferase-like_sf"/>
</dbReference>
<dbReference type="NCBIfam" id="TIGR03860">
    <property type="entry name" value="FMN_nitrolo"/>
    <property type="match status" value="1"/>
</dbReference>
<dbReference type="PANTHER" id="PTHR30011">
    <property type="entry name" value="ALKANESULFONATE MONOOXYGENASE-RELATED"/>
    <property type="match status" value="1"/>
</dbReference>
<name>A0ABS0PH77_9BRAD</name>
<dbReference type="InterPro" id="IPR011251">
    <property type="entry name" value="Luciferase-like_dom"/>
</dbReference>
<evidence type="ECO:0000256" key="5">
    <source>
        <dbReference type="ARBA" id="ARBA00033748"/>
    </source>
</evidence>
<evidence type="ECO:0000313" key="7">
    <source>
        <dbReference type="EMBL" id="MBH5396229.1"/>
    </source>
</evidence>
<keyword evidence="3" id="KW-0560">Oxidoreductase</keyword>
<organism evidence="7 8">
    <name type="scientific">Bradyrhizobium agreste</name>
    <dbReference type="NCBI Taxonomy" id="2751811"/>
    <lineage>
        <taxon>Bacteria</taxon>
        <taxon>Pseudomonadati</taxon>
        <taxon>Pseudomonadota</taxon>
        <taxon>Alphaproteobacteria</taxon>
        <taxon>Hyphomicrobiales</taxon>
        <taxon>Nitrobacteraceae</taxon>
        <taxon>Bradyrhizobium</taxon>
    </lineage>
</organism>
<dbReference type="PIRSF" id="PIRSF000337">
    <property type="entry name" value="NTA_MOA"/>
    <property type="match status" value="1"/>
</dbReference>
<keyword evidence="1" id="KW-0285">Flavoprotein</keyword>
<evidence type="ECO:0000259" key="6">
    <source>
        <dbReference type="Pfam" id="PF00296"/>
    </source>
</evidence>
<dbReference type="Proteomes" id="UP000807370">
    <property type="component" value="Unassembled WGS sequence"/>
</dbReference>
<dbReference type="Gene3D" id="3.20.20.30">
    <property type="entry name" value="Luciferase-like domain"/>
    <property type="match status" value="1"/>
</dbReference>
<dbReference type="SUPFAM" id="SSF51679">
    <property type="entry name" value="Bacterial luciferase-like"/>
    <property type="match status" value="1"/>
</dbReference>
<evidence type="ECO:0000256" key="2">
    <source>
        <dbReference type="ARBA" id="ARBA00022643"/>
    </source>
</evidence>
<dbReference type="InterPro" id="IPR016215">
    <property type="entry name" value="NTA_MOA"/>
</dbReference>
<evidence type="ECO:0000313" key="8">
    <source>
        <dbReference type="Proteomes" id="UP000807370"/>
    </source>
</evidence>
<accession>A0ABS0PH77</accession>
<keyword evidence="8" id="KW-1185">Reference proteome</keyword>
<dbReference type="CDD" id="cd01095">
    <property type="entry name" value="Nitrilotriacetate_monoxgenase"/>
    <property type="match status" value="1"/>
</dbReference>
<reference evidence="7 8" key="1">
    <citation type="submission" date="2020-07" db="EMBL/GenBank/DDBJ databases">
        <title>Bradyrhizobium diversity isolated from nodules of indigenous legumes of Western Australia.</title>
        <authorList>
            <person name="Klepa M.S."/>
        </authorList>
    </citation>
    <scope>NUCLEOTIDE SEQUENCE [LARGE SCALE GENOMIC DNA]</scope>
    <source>
        <strain evidence="7 8">CNPSo 4010</strain>
    </source>
</reference>
<keyword evidence="4" id="KW-0503">Monooxygenase</keyword>
<comment type="similarity">
    <text evidence="5">Belongs to the NtaA/SnaA/DszA monooxygenase family.</text>
</comment>
<dbReference type="InterPro" id="IPR051260">
    <property type="entry name" value="Diverse_substr_monoxygenases"/>
</dbReference>
<sequence>MPRKGEMKLGVFVNQAGYSEGAWRDPSTPVNGSIEVDHYARVAAVAESAAFHFLFLADHLGSVEQGQASVARESGNAGLEPITLLAALTARTQNIGLVATATTTYNQPYHLARMFASLDHLSRGRAAWNVVTSASKFEAPNFGETELPDHDTRYARASEFVKVVTALWDSWEDDAFIRDKQSGIFADSTKLHVPNHQGKYFSVRGPLNVARPPQGYPVLVQAGASAAGTRLAAELAEVVFTAAPDVEYGKKYYDSIKEKARAVGREDNQVLVMPGIIPIVGRTKQEASDKLQRIQSYAHIDVQISLAERMLDVDLSSIDLDSLVPATLPTTNIFQSRQTVLLELAARHKFTWRQLIRFVADGRGHRIIVGTPDEIAENMVDTFNQSAADGFNVMSATLPGEFMEFVELVIPELRRRGKYRSAYAGQTLRENLGLMRPLNRFTQASR</sequence>